<dbReference type="PANTHER" id="PTHR24171:SF8">
    <property type="entry name" value="BRCA1-ASSOCIATED RING DOMAIN PROTEIN 1"/>
    <property type="match status" value="1"/>
</dbReference>
<evidence type="ECO:0000259" key="6">
    <source>
        <dbReference type="PROSITE" id="PS50103"/>
    </source>
</evidence>
<gene>
    <name evidence="7" type="ORF">GGU10DRAFT_427586</name>
</gene>
<dbReference type="InterPro" id="IPR000571">
    <property type="entry name" value="Znf_CCCH"/>
</dbReference>
<feature type="repeat" description="ANK" evidence="3">
    <location>
        <begin position="35"/>
        <end position="67"/>
    </location>
</feature>
<dbReference type="PROSITE" id="PS50103">
    <property type="entry name" value="ZF_C3H1"/>
    <property type="match status" value="2"/>
</dbReference>
<evidence type="ECO:0000256" key="4">
    <source>
        <dbReference type="PROSITE-ProRule" id="PRU00723"/>
    </source>
</evidence>
<keyword evidence="2 3" id="KW-0040">ANK repeat</keyword>
<sequence>MVSALWIASSEGRFEEVQELLRTASSPDVNVKDQDGITPLIEAVKNGHVEVVHALLAHGADPMSASNQGPPQSYTQDPTILEMLNSAQAKITSLAPPNENGFYPETNGEAYPPAAYSYYPPYNASPPEGVAYYPPPPLQPHADAQPMTALGPGNLPPPEIARLIPCRYFPACRYGASCLFAHPQGPYISGPLPPPAQYPTPYDPMNTNYHPNDYYSMPAPSFQSPPPPNGMNSIISSPNGAPPSEMLPPQTFSPNGAPPVPFAAVSPVGEPSPYLPQPPMSAAPMPQVYHQPLPPPQPHQMASTMYNTSVPPSFVVQSNGVPPYPLIPVSAPAGYSDGVVKSPPLNPQSDDFAPVPNGPAISHRDFAGHARRNSIRRGSFTSRKPPCLFFPAGKCKNGNDCRFPHIQTGDYPPPHHSYANGRGGVPRAPRGHPHHNNTGNGLDAKMAALTIRDNGHSENPIKMETKDVTRSKFAQGYKNPSNKRLPINKQQRVPNADEFPTLGNTPSKFSGVHFPNGHSQSGPTAAQVLQAPPPRRDSFPLVNGTHSSSESGSVKGSELSVATQSSSTPVTQKMPMTFATIAAAAVPAEVAAEVSVSA</sequence>
<dbReference type="SMART" id="SM00248">
    <property type="entry name" value="ANK"/>
    <property type="match status" value="1"/>
</dbReference>
<evidence type="ECO:0000256" key="1">
    <source>
        <dbReference type="ARBA" id="ARBA00022737"/>
    </source>
</evidence>
<keyword evidence="4" id="KW-0863">Zinc-finger</keyword>
<keyword evidence="4" id="KW-0862">Zinc</keyword>
<dbReference type="Pfam" id="PF12796">
    <property type="entry name" value="Ank_2"/>
    <property type="match status" value="1"/>
</dbReference>
<feature type="domain" description="C3H1-type" evidence="6">
    <location>
        <begin position="160"/>
        <end position="185"/>
    </location>
</feature>
<feature type="compositionally biased region" description="Polar residues" evidence="5">
    <location>
        <begin position="230"/>
        <end position="239"/>
    </location>
</feature>
<dbReference type="Pfam" id="PF14608">
    <property type="entry name" value="zf-CCCH_2"/>
    <property type="match status" value="2"/>
</dbReference>
<dbReference type="AlphaFoldDB" id="A0AA38L4U2"/>
<feature type="compositionally biased region" description="Low complexity" evidence="5">
    <location>
        <begin position="282"/>
        <end position="291"/>
    </location>
</feature>
<evidence type="ECO:0000256" key="5">
    <source>
        <dbReference type="SAM" id="MobiDB-lite"/>
    </source>
</evidence>
<dbReference type="Proteomes" id="UP001163798">
    <property type="component" value="Unassembled WGS sequence"/>
</dbReference>
<accession>A0AA38L4U2</accession>
<organism evidence="7 8">
    <name type="scientific">Lentinula aff. detonsa</name>
    <dbReference type="NCBI Taxonomy" id="2804958"/>
    <lineage>
        <taxon>Eukaryota</taxon>
        <taxon>Fungi</taxon>
        <taxon>Dikarya</taxon>
        <taxon>Basidiomycota</taxon>
        <taxon>Agaricomycotina</taxon>
        <taxon>Agaricomycetes</taxon>
        <taxon>Agaricomycetidae</taxon>
        <taxon>Agaricales</taxon>
        <taxon>Marasmiineae</taxon>
        <taxon>Omphalotaceae</taxon>
        <taxon>Lentinula</taxon>
    </lineage>
</organism>
<feature type="compositionally biased region" description="Polar residues" evidence="5">
    <location>
        <begin position="562"/>
        <end position="571"/>
    </location>
</feature>
<feature type="compositionally biased region" description="Low complexity" evidence="5">
    <location>
        <begin position="547"/>
        <end position="561"/>
    </location>
</feature>
<dbReference type="PANTHER" id="PTHR24171">
    <property type="entry name" value="ANKYRIN REPEAT DOMAIN-CONTAINING PROTEIN 39-RELATED"/>
    <property type="match status" value="1"/>
</dbReference>
<feature type="compositionally biased region" description="Polar residues" evidence="5">
    <location>
        <begin position="478"/>
        <end position="493"/>
    </location>
</feature>
<comment type="caution">
    <text evidence="7">The sequence shown here is derived from an EMBL/GenBank/DDBJ whole genome shotgun (WGS) entry which is preliminary data.</text>
</comment>
<name>A0AA38L4U2_9AGAR</name>
<keyword evidence="1" id="KW-0677">Repeat</keyword>
<feature type="region of interest" description="Disordered" evidence="5">
    <location>
        <begin position="221"/>
        <end position="305"/>
    </location>
</feature>
<evidence type="ECO:0000313" key="8">
    <source>
        <dbReference type="Proteomes" id="UP001163798"/>
    </source>
</evidence>
<dbReference type="EMBL" id="MU793322">
    <property type="protein sequence ID" value="KAJ3786112.1"/>
    <property type="molecule type" value="Genomic_DNA"/>
</dbReference>
<dbReference type="Gene3D" id="1.25.40.20">
    <property type="entry name" value="Ankyrin repeat-containing domain"/>
    <property type="match status" value="1"/>
</dbReference>
<keyword evidence="8" id="KW-1185">Reference proteome</keyword>
<proteinExistence type="predicted"/>
<evidence type="ECO:0000313" key="7">
    <source>
        <dbReference type="EMBL" id="KAJ3786112.1"/>
    </source>
</evidence>
<dbReference type="Gene3D" id="4.10.1000.10">
    <property type="entry name" value="Zinc finger, CCCH-type"/>
    <property type="match status" value="1"/>
</dbReference>
<dbReference type="GO" id="GO:0008270">
    <property type="term" value="F:zinc ion binding"/>
    <property type="evidence" value="ECO:0007669"/>
    <property type="project" value="UniProtKB-KW"/>
</dbReference>
<dbReference type="SUPFAM" id="SSF48403">
    <property type="entry name" value="Ankyrin repeat"/>
    <property type="match status" value="1"/>
</dbReference>
<dbReference type="GO" id="GO:0010468">
    <property type="term" value="P:regulation of gene expression"/>
    <property type="evidence" value="ECO:0007669"/>
    <property type="project" value="UniProtKB-ARBA"/>
</dbReference>
<feature type="region of interest" description="Disordered" evidence="5">
    <location>
        <begin position="468"/>
        <end position="572"/>
    </location>
</feature>
<dbReference type="InterPro" id="IPR036770">
    <property type="entry name" value="Ankyrin_rpt-contain_sf"/>
</dbReference>
<dbReference type="PROSITE" id="PS50088">
    <property type="entry name" value="ANK_REPEAT"/>
    <property type="match status" value="1"/>
</dbReference>
<feature type="domain" description="C3H1-type" evidence="6">
    <location>
        <begin position="381"/>
        <end position="408"/>
    </location>
</feature>
<evidence type="ECO:0000256" key="2">
    <source>
        <dbReference type="ARBA" id="ARBA00023043"/>
    </source>
</evidence>
<reference evidence="7" key="1">
    <citation type="submission" date="2022-08" db="EMBL/GenBank/DDBJ databases">
        <authorList>
            <consortium name="DOE Joint Genome Institute"/>
            <person name="Min B."/>
            <person name="Riley R."/>
            <person name="Sierra-Patev S."/>
            <person name="Naranjo-Ortiz M."/>
            <person name="Looney B."/>
            <person name="Konkel Z."/>
            <person name="Slot J.C."/>
            <person name="Sakamoto Y."/>
            <person name="Steenwyk J.L."/>
            <person name="Rokas A."/>
            <person name="Carro J."/>
            <person name="Camarero S."/>
            <person name="Ferreira P."/>
            <person name="Molpeceres G."/>
            <person name="Ruiz-Duenas F.J."/>
            <person name="Serrano A."/>
            <person name="Henrissat B."/>
            <person name="Drula E."/>
            <person name="Hughes K.W."/>
            <person name="Mata J.L."/>
            <person name="Ishikawa N.K."/>
            <person name="Vargas-Isla R."/>
            <person name="Ushijima S."/>
            <person name="Smith C.A."/>
            <person name="Ahrendt S."/>
            <person name="Andreopoulos W."/>
            <person name="He G."/>
            <person name="Labutti K."/>
            <person name="Lipzen A."/>
            <person name="Ng V."/>
            <person name="Sandor L."/>
            <person name="Barry K."/>
            <person name="Martinez A.T."/>
            <person name="Xiao Y."/>
            <person name="Gibbons J.G."/>
            <person name="Terashima K."/>
            <person name="Hibbett D.S."/>
            <person name="Grigoriev I.V."/>
        </authorList>
    </citation>
    <scope>NUCLEOTIDE SEQUENCE</scope>
    <source>
        <strain evidence="7">TFB10291</strain>
    </source>
</reference>
<keyword evidence="4" id="KW-0479">Metal-binding</keyword>
<feature type="zinc finger region" description="C3H1-type" evidence="4">
    <location>
        <begin position="160"/>
        <end position="185"/>
    </location>
</feature>
<dbReference type="GO" id="GO:0085020">
    <property type="term" value="P:protein K6-linked ubiquitination"/>
    <property type="evidence" value="ECO:0007669"/>
    <property type="project" value="TreeGrafter"/>
</dbReference>
<dbReference type="InterPro" id="IPR002110">
    <property type="entry name" value="Ankyrin_rpt"/>
</dbReference>
<dbReference type="PROSITE" id="PS50297">
    <property type="entry name" value="ANK_REP_REGION"/>
    <property type="match status" value="1"/>
</dbReference>
<protein>
    <recommendedName>
        <fullName evidence="6">C3H1-type domain-containing protein</fullName>
    </recommendedName>
</protein>
<feature type="zinc finger region" description="C3H1-type" evidence="4">
    <location>
        <begin position="381"/>
        <end position="408"/>
    </location>
</feature>
<evidence type="ECO:0000256" key="3">
    <source>
        <dbReference type="PROSITE-ProRule" id="PRU00023"/>
    </source>
</evidence>
<dbReference type="SMART" id="SM00356">
    <property type="entry name" value="ZnF_C3H1"/>
    <property type="match status" value="2"/>
</dbReference>
<dbReference type="GO" id="GO:0004842">
    <property type="term" value="F:ubiquitin-protein transferase activity"/>
    <property type="evidence" value="ECO:0007669"/>
    <property type="project" value="TreeGrafter"/>
</dbReference>